<protein>
    <submittedName>
        <fullName evidence="2">Uncharacterized protein</fullName>
    </submittedName>
</protein>
<evidence type="ECO:0000313" key="3">
    <source>
        <dbReference type="Proteomes" id="UP000317835"/>
    </source>
</evidence>
<name>A0A518GUT5_9BACT</name>
<reference evidence="2 3" key="1">
    <citation type="submission" date="2019-02" db="EMBL/GenBank/DDBJ databases">
        <title>Deep-cultivation of Planctomycetes and their phenomic and genomic characterization uncovers novel biology.</title>
        <authorList>
            <person name="Wiegand S."/>
            <person name="Jogler M."/>
            <person name="Boedeker C."/>
            <person name="Pinto D."/>
            <person name="Vollmers J."/>
            <person name="Rivas-Marin E."/>
            <person name="Kohn T."/>
            <person name="Peeters S.H."/>
            <person name="Heuer A."/>
            <person name="Rast P."/>
            <person name="Oberbeckmann S."/>
            <person name="Bunk B."/>
            <person name="Jeske O."/>
            <person name="Meyerdierks A."/>
            <person name="Storesund J.E."/>
            <person name="Kallscheuer N."/>
            <person name="Luecker S."/>
            <person name="Lage O.M."/>
            <person name="Pohl T."/>
            <person name="Merkel B.J."/>
            <person name="Hornburger P."/>
            <person name="Mueller R.-W."/>
            <person name="Bruemmer F."/>
            <person name="Labrenz M."/>
            <person name="Spormann A.M."/>
            <person name="Op den Camp H."/>
            <person name="Overmann J."/>
            <person name="Amann R."/>
            <person name="Jetten M.S.M."/>
            <person name="Mascher T."/>
            <person name="Medema M.H."/>
            <person name="Devos D.P."/>
            <person name="Kaster A.-K."/>
            <person name="Ovreas L."/>
            <person name="Rohde M."/>
            <person name="Galperin M.Y."/>
            <person name="Jogler C."/>
        </authorList>
    </citation>
    <scope>NUCLEOTIDE SEQUENCE [LARGE SCALE GENOMIC DNA]</scope>
    <source>
        <strain evidence="2 3">ElP</strain>
    </source>
</reference>
<feature type="region of interest" description="Disordered" evidence="1">
    <location>
        <begin position="108"/>
        <end position="167"/>
    </location>
</feature>
<gene>
    <name evidence="2" type="ORF">ElP_01720</name>
</gene>
<evidence type="ECO:0000256" key="1">
    <source>
        <dbReference type="SAM" id="MobiDB-lite"/>
    </source>
</evidence>
<proteinExistence type="predicted"/>
<dbReference type="KEGG" id="tpla:ElP_01720"/>
<accession>A0A518GUT5</accession>
<dbReference type="AlphaFoldDB" id="A0A518GUT5"/>
<keyword evidence="3" id="KW-1185">Reference proteome</keyword>
<organism evidence="2 3">
    <name type="scientific">Tautonia plasticadhaerens</name>
    <dbReference type="NCBI Taxonomy" id="2527974"/>
    <lineage>
        <taxon>Bacteria</taxon>
        <taxon>Pseudomonadati</taxon>
        <taxon>Planctomycetota</taxon>
        <taxon>Planctomycetia</taxon>
        <taxon>Isosphaerales</taxon>
        <taxon>Isosphaeraceae</taxon>
        <taxon>Tautonia</taxon>
    </lineage>
</organism>
<dbReference type="Proteomes" id="UP000317835">
    <property type="component" value="Chromosome"/>
</dbReference>
<evidence type="ECO:0000313" key="2">
    <source>
        <dbReference type="EMBL" id="QDV32344.1"/>
    </source>
</evidence>
<dbReference type="EMBL" id="CP036426">
    <property type="protein sequence ID" value="QDV32344.1"/>
    <property type="molecule type" value="Genomic_DNA"/>
</dbReference>
<sequence>MFEATQLGSSATGGSRAGVAIRAVVVSALLGLAVPIGCGDGGGRRPVSGRVSLDSEPLAEGFVLFEPAPGQEGGLAVGGSIRSGRFAIPGRDGPTPGSYSVRIYASSGVQASPAPGESPRSPRPMIDLIPGRYNERTELAATVTPDGPNEYRFELIGEPAPPSPEGE</sequence>